<accession>A0A6A5ZY43</accession>
<feature type="non-terminal residue" evidence="2">
    <location>
        <position position="284"/>
    </location>
</feature>
<dbReference type="EMBL" id="ML977522">
    <property type="protein sequence ID" value="KAF2123824.1"/>
    <property type="molecule type" value="Genomic_DNA"/>
</dbReference>
<dbReference type="RefSeq" id="XP_033518218.1">
    <property type="nucleotide sequence ID" value="XM_033664521.1"/>
</dbReference>
<dbReference type="InterPro" id="IPR003615">
    <property type="entry name" value="HNH_nuc"/>
</dbReference>
<proteinExistence type="predicted"/>
<sequence length="284" mass="32395">MVNLRLPLQDPLYPKQDHFAIQFCHPGYHKKNVLFSLWATDQTASGTSSLYARFALDACAIVAANRHDGWLSTDQNINDARINKVEAGSMLRDRKYYYHLNPLPEDEEGEPYKVVPNFEEWEFPHDAMPPHWQAMAVNRTAPNSARSRSNLSDALRSQDKACRLSRCREKLNASHLVPQTELAWFERNGMATYNNNQSIVNMDDVANAILLRVDLHLAFDGPKFTFVPKGEGNDAQLVCHLVDTSEELVHLYHNRALPPSSVSIEMLYARLAWTIFHFLGAFLQ</sequence>
<protein>
    <recommendedName>
        <fullName evidence="1">HNH nuclease domain-containing protein</fullName>
    </recommendedName>
</protein>
<evidence type="ECO:0000313" key="3">
    <source>
        <dbReference type="Proteomes" id="UP000799771"/>
    </source>
</evidence>
<keyword evidence="3" id="KW-1185">Reference proteome</keyword>
<name>A0A6A5ZY43_9PLEO</name>
<organism evidence="2 3">
    <name type="scientific">Dothidotthia symphoricarpi CBS 119687</name>
    <dbReference type="NCBI Taxonomy" id="1392245"/>
    <lineage>
        <taxon>Eukaryota</taxon>
        <taxon>Fungi</taxon>
        <taxon>Dikarya</taxon>
        <taxon>Ascomycota</taxon>
        <taxon>Pezizomycotina</taxon>
        <taxon>Dothideomycetes</taxon>
        <taxon>Pleosporomycetidae</taxon>
        <taxon>Pleosporales</taxon>
        <taxon>Dothidotthiaceae</taxon>
        <taxon>Dothidotthia</taxon>
    </lineage>
</organism>
<dbReference type="Pfam" id="PF13391">
    <property type="entry name" value="HNH_2"/>
    <property type="match status" value="1"/>
</dbReference>
<evidence type="ECO:0000313" key="2">
    <source>
        <dbReference type="EMBL" id="KAF2123824.1"/>
    </source>
</evidence>
<dbReference type="OrthoDB" id="3686371at2759"/>
<dbReference type="GeneID" id="54404953"/>
<dbReference type="AlphaFoldDB" id="A0A6A5ZY43"/>
<dbReference type="Proteomes" id="UP000799771">
    <property type="component" value="Unassembled WGS sequence"/>
</dbReference>
<gene>
    <name evidence="2" type="ORF">P153DRAFT_303528</name>
</gene>
<feature type="domain" description="HNH nuclease" evidence="1">
    <location>
        <begin position="162"/>
        <end position="227"/>
    </location>
</feature>
<reference evidence="2" key="1">
    <citation type="journal article" date="2020" name="Stud. Mycol.">
        <title>101 Dothideomycetes genomes: a test case for predicting lifestyles and emergence of pathogens.</title>
        <authorList>
            <person name="Haridas S."/>
            <person name="Albert R."/>
            <person name="Binder M."/>
            <person name="Bloem J."/>
            <person name="Labutti K."/>
            <person name="Salamov A."/>
            <person name="Andreopoulos B."/>
            <person name="Baker S."/>
            <person name="Barry K."/>
            <person name="Bills G."/>
            <person name="Bluhm B."/>
            <person name="Cannon C."/>
            <person name="Castanera R."/>
            <person name="Culley D."/>
            <person name="Daum C."/>
            <person name="Ezra D."/>
            <person name="Gonzalez J."/>
            <person name="Henrissat B."/>
            <person name="Kuo A."/>
            <person name="Liang C."/>
            <person name="Lipzen A."/>
            <person name="Lutzoni F."/>
            <person name="Magnuson J."/>
            <person name="Mondo S."/>
            <person name="Nolan M."/>
            <person name="Ohm R."/>
            <person name="Pangilinan J."/>
            <person name="Park H.-J."/>
            <person name="Ramirez L."/>
            <person name="Alfaro M."/>
            <person name="Sun H."/>
            <person name="Tritt A."/>
            <person name="Yoshinaga Y."/>
            <person name="Zwiers L.-H."/>
            <person name="Turgeon B."/>
            <person name="Goodwin S."/>
            <person name="Spatafora J."/>
            <person name="Crous P."/>
            <person name="Grigoriev I."/>
        </authorList>
    </citation>
    <scope>NUCLEOTIDE SEQUENCE</scope>
    <source>
        <strain evidence="2">CBS 119687</strain>
    </source>
</reference>
<evidence type="ECO:0000259" key="1">
    <source>
        <dbReference type="Pfam" id="PF13391"/>
    </source>
</evidence>